<reference evidence="1 2" key="1">
    <citation type="submission" date="2016-04" db="EMBL/GenBank/DDBJ databases">
        <title>Draft Genome Sequences of Staphylococcus capitis Strain H36, S. capitis Strain H65, S. cohnii Strain H62, S. hominis Strain H69, Mycobacterium iranicum Strain H39, Plantibacter sp. Strain H53, Pseudomonas oryzihabitans Strain H72, and Microbacterium sp. Strain H83, isolated from residential settings.</title>
        <authorList>
            <person name="Lymperopoulou D."/>
            <person name="Adams R.I."/>
            <person name="Lindow S."/>
            <person name="Coil D.A."/>
            <person name="Jospin G."/>
            <person name="Eisen J.A."/>
        </authorList>
    </citation>
    <scope>NUCLEOTIDE SEQUENCE [LARGE SCALE GENOMIC DNA]</scope>
    <source>
        <strain evidence="1 2">H72</strain>
    </source>
</reference>
<evidence type="ECO:0000313" key="1">
    <source>
        <dbReference type="EMBL" id="OAN28450.1"/>
    </source>
</evidence>
<dbReference type="RefSeq" id="WP_064308201.1">
    <property type="nucleotide sequence ID" value="NZ_CP102430.1"/>
</dbReference>
<accession>A0A178LFF9</accession>
<dbReference type="Pfam" id="PF10711">
    <property type="entry name" value="DUF2513"/>
    <property type="match status" value="1"/>
</dbReference>
<sequence>MRRDMELIRVIMLKLEDWDKSPSSIISSPDIGEDFPIEGFTPEQVEYHYKLIVDKGWIDTGGFPVRFGYFYFRALTDEGHDFVDSVRDEEVWAMTRDGAKKAGTFTLDLLGQLAKGFAKKQIEKHTGIEL</sequence>
<proteinExistence type="predicted"/>
<dbReference type="EMBL" id="LWCR01000022">
    <property type="protein sequence ID" value="OAN28450.1"/>
    <property type="molecule type" value="Genomic_DNA"/>
</dbReference>
<dbReference type="AlphaFoldDB" id="A0A178LFF9"/>
<protein>
    <recommendedName>
        <fullName evidence="3">DUF2513 domain-containing protein</fullName>
    </recommendedName>
</protein>
<dbReference type="Proteomes" id="UP000078356">
    <property type="component" value="Unassembled WGS sequence"/>
</dbReference>
<evidence type="ECO:0008006" key="3">
    <source>
        <dbReference type="Google" id="ProtNLM"/>
    </source>
</evidence>
<organism evidence="1 2">
    <name type="scientific">Pseudomonas oryzihabitans</name>
    <dbReference type="NCBI Taxonomy" id="47885"/>
    <lineage>
        <taxon>Bacteria</taxon>
        <taxon>Pseudomonadati</taxon>
        <taxon>Pseudomonadota</taxon>
        <taxon>Gammaproteobacteria</taxon>
        <taxon>Pseudomonadales</taxon>
        <taxon>Pseudomonadaceae</taxon>
        <taxon>Pseudomonas</taxon>
    </lineage>
</organism>
<name>A0A178LFF9_9PSED</name>
<comment type="caution">
    <text evidence="1">The sequence shown here is derived from an EMBL/GenBank/DDBJ whole genome shotgun (WGS) entry which is preliminary data.</text>
</comment>
<dbReference type="InterPro" id="IPR019650">
    <property type="entry name" value="DUF2513"/>
</dbReference>
<dbReference type="OrthoDB" id="6960201at2"/>
<gene>
    <name evidence="1" type="ORF">A4V15_20600</name>
</gene>
<evidence type="ECO:0000313" key="2">
    <source>
        <dbReference type="Proteomes" id="UP000078356"/>
    </source>
</evidence>